<organism evidence="2 3">
    <name type="scientific">Massilia niabensis</name>
    <dbReference type="NCBI Taxonomy" id="544910"/>
    <lineage>
        <taxon>Bacteria</taxon>
        <taxon>Pseudomonadati</taxon>
        <taxon>Pseudomonadota</taxon>
        <taxon>Betaproteobacteria</taxon>
        <taxon>Burkholderiales</taxon>
        <taxon>Oxalobacteraceae</taxon>
        <taxon>Telluria group</taxon>
        <taxon>Massilia</taxon>
    </lineage>
</organism>
<dbReference type="RefSeq" id="WP_379784743.1">
    <property type="nucleotide sequence ID" value="NZ_JBHSMU010000015.1"/>
</dbReference>
<evidence type="ECO:0000256" key="1">
    <source>
        <dbReference type="SAM" id="SignalP"/>
    </source>
</evidence>
<comment type="caution">
    <text evidence="2">The sequence shown here is derived from an EMBL/GenBank/DDBJ whole genome shotgun (WGS) entry which is preliminary data.</text>
</comment>
<sequence>MNKHACFTSNVFRLAVLALAIAGAGSAIAATTTASATSTIIAPINIAKAVDLAFGSFAASAAPGTVTLTPGGTRTVDGGVAVIAASPSSAAKFDVTGQPGFAYSISVTGTPLTSGGNSMAFTPVSDLTGSAATSGNATAGLLTAGGTQSIFVGGVLSVGASQAPGDYAGEITALVNYN</sequence>
<reference evidence="3" key="1">
    <citation type="journal article" date="2019" name="Int. J. Syst. Evol. Microbiol.">
        <title>The Global Catalogue of Microorganisms (GCM) 10K type strain sequencing project: providing services to taxonomists for standard genome sequencing and annotation.</title>
        <authorList>
            <consortium name="The Broad Institute Genomics Platform"/>
            <consortium name="The Broad Institute Genome Sequencing Center for Infectious Disease"/>
            <person name="Wu L."/>
            <person name="Ma J."/>
        </authorList>
    </citation>
    <scope>NUCLEOTIDE SEQUENCE [LARGE SCALE GENOMIC DNA]</scope>
    <source>
        <strain evidence="3">KACC 12649</strain>
    </source>
</reference>
<dbReference type="InterPro" id="IPR025514">
    <property type="entry name" value="DUF4402"/>
</dbReference>
<feature type="signal peptide" evidence="1">
    <location>
        <begin position="1"/>
        <end position="29"/>
    </location>
</feature>
<keyword evidence="1" id="KW-0732">Signal</keyword>
<protein>
    <submittedName>
        <fullName evidence="2">DUF4402 domain-containing protein</fullName>
    </submittedName>
</protein>
<gene>
    <name evidence="2" type="ORF">ACFPN5_15950</name>
</gene>
<keyword evidence="3" id="KW-1185">Reference proteome</keyword>
<dbReference type="Proteomes" id="UP001596050">
    <property type="component" value="Unassembled WGS sequence"/>
</dbReference>
<accession>A0ABW0L763</accession>
<name>A0ABW0L763_9BURK</name>
<dbReference type="Pfam" id="PF14352">
    <property type="entry name" value="DUF4402"/>
    <property type="match status" value="1"/>
</dbReference>
<evidence type="ECO:0000313" key="3">
    <source>
        <dbReference type="Proteomes" id="UP001596050"/>
    </source>
</evidence>
<proteinExistence type="predicted"/>
<dbReference type="EMBL" id="JBHSMU010000015">
    <property type="protein sequence ID" value="MFC5461305.1"/>
    <property type="molecule type" value="Genomic_DNA"/>
</dbReference>
<evidence type="ECO:0000313" key="2">
    <source>
        <dbReference type="EMBL" id="MFC5461305.1"/>
    </source>
</evidence>
<feature type="chain" id="PRO_5047146662" evidence="1">
    <location>
        <begin position="30"/>
        <end position="178"/>
    </location>
</feature>